<gene>
    <name evidence="2" type="ORF">A2318_01085</name>
</gene>
<dbReference type="EMBL" id="MGFD01000010">
    <property type="protein sequence ID" value="OGL99394.1"/>
    <property type="molecule type" value="Genomic_DNA"/>
</dbReference>
<dbReference type="SUPFAM" id="SSF102645">
    <property type="entry name" value="CoaB-like"/>
    <property type="match status" value="1"/>
</dbReference>
<dbReference type="GO" id="GO:0003824">
    <property type="term" value="F:catalytic activity"/>
    <property type="evidence" value="ECO:0007669"/>
    <property type="project" value="UniProtKB-ARBA"/>
</dbReference>
<dbReference type="InterPro" id="IPR007085">
    <property type="entry name" value="DNA/pantothenate-metab_flavo_C"/>
</dbReference>
<dbReference type="AlphaFoldDB" id="A0A1F7WBC1"/>
<sequence>MNVLVTAGNTMTMIDDVRGISNIFRGRTGNKIADQMREAGHEVILLTSSPEQVRGEMLSDAFSGGSLTIIAYKTYDELLTKMQYAIQNNRFDLIVHSAAVSDYKVANTYIPCEPSEVSNSGSARVVIKLLQKVGKISSSHKRLFLELVPTEKIIDKIRRDWGFRGYLVKFKLQVGITDGELLDIARASRAQSNANLIVANCLEWASERAYVIGRDDVAHAVKREEIAQAILRRMQ</sequence>
<accession>A0A1F7WBC1</accession>
<proteinExistence type="predicted"/>
<dbReference type="Proteomes" id="UP000177331">
    <property type="component" value="Unassembled WGS sequence"/>
</dbReference>
<protein>
    <recommendedName>
        <fullName evidence="1">DNA/pantothenate metabolism flavoprotein C-terminal domain-containing protein</fullName>
    </recommendedName>
</protein>
<reference evidence="2 3" key="1">
    <citation type="journal article" date="2016" name="Nat. Commun.">
        <title>Thousands of microbial genomes shed light on interconnected biogeochemical processes in an aquifer system.</title>
        <authorList>
            <person name="Anantharaman K."/>
            <person name="Brown C.T."/>
            <person name="Hug L.A."/>
            <person name="Sharon I."/>
            <person name="Castelle C.J."/>
            <person name="Probst A.J."/>
            <person name="Thomas B.C."/>
            <person name="Singh A."/>
            <person name="Wilkins M.J."/>
            <person name="Karaoz U."/>
            <person name="Brodie E.L."/>
            <person name="Williams K.H."/>
            <person name="Hubbard S.S."/>
            <person name="Banfield J.F."/>
        </authorList>
    </citation>
    <scope>NUCLEOTIDE SEQUENCE [LARGE SCALE GENOMIC DNA]</scope>
</reference>
<comment type="caution">
    <text evidence="2">The sequence shown here is derived from an EMBL/GenBank/DDBJ whole genome shotgun (WGS) entry which is preliminary data.</text>
</comment>
<dbReference type="STRING" id="1802421.A2318_01085"/>
<dbReference type="GO" id="GO:0015937">
    <property type="term" value="P:coenzyme A biosynthetic process"/>
    <property type="evidence" value="ECO:0007669"/>
    <property type="project" value="UniProtKB-ARBA"/>
</dbReference>
<evidence type="ECO:0000259" key="1">
    <source>
        <dbReference type="Pfam" id="PF04127"/>
    </source>
</evidence>
<dbReference type="Pfam" id="PF04127">
    <property type="entry name" value="DFP"/>
    <property type="match status" value="1"/>
</dbReference>
<dbReference type="InterPro" id="IPR035929">
    <property type="entry name" value="CoaB-like_sf"/>
</dbReference>
<feature type="domain" description="DNA/pantothenate metabolism flavoprotein C-terminal" evidence="1">
    <location>
        <begin position="2"/>
        <end position="108"/>
    </location>
</feature>
<dbReference type="Gene3D" id="3.40.50.10300">
    <property type="entry name" value="CoaB-like"/>
    <property type="match status" value="1"/>
</dbReference>
<evidence type="ECO:0000313" key="2">
    <source>
        <dbReference type="EMBL" id="OGL99394.1"/>
    </source>
</evidence>
<organism evidence="2 3">
    <name type="scientific">Candidatus Uhrbacteria bacterium RIFOXYB2_FULL_45_11</name>
    <dbReference type="NCBI Taxonomy" id="1802421"/>
    <lineage>
        <taxon>Bacteria</taxon>
        <taxon>Candidatus Uhriibacteriota</taxon>
    </lineage>
</organism>
<name>A0A1F7WBC1_9BACT</name>
<evidence type="ECO:0000313" key="3">
    <source>
        <dbReference type="Proteomes" id="UP000177331"/>
    </source>
</evidence>